<reference evidence="1" key="1">
    <citation type="submission" date="2022-06" db="EMBL/GenBank/DDBJ databases">
        <title>Fusarium solani species complex genomes reveal bases of compartmentalisation and animal pathogenesis.</title>
        <authorList>
            <person name="Tsai I.J."/>
        </authorList>
    </citation>
    <scope>NUCLEOTIDE SEQUENCE</scope>
    <source>
        <strain evidence="1">Fu6.1</strain>
    </source>
</reference>
<evidence type="ECO:0000313" key="1">
    <source>
        <dbReference type="EMBL" id="KAI8680334.1"/>
    </source>
</evidence>
<keyword evidence="2" id="KW-1185">Reference proteome</keyword>
<name>A0ACC0RB12_9HYPO</name>
<sequence>MSDPSQDPGSKAAQLYDSLPIPRDAQFIRVLDIPAKSSTANESLTGSLRIVNLKDSPKFTALSYVWGKASGKSINCNGYEVKVTDSCFEALSSLREAIGSFTIWVDAICINQMDDDEKAAQIPLMGEIYIWAEVAYIWLGPSTVKIKKALDYVKFVSQYRLFPAGIPWNSGNRLMTASQEQTQLYKTIRSMTFFKGFSNEDRWLPAKLPPLPQVNVDRVWVDFTLRVIWYFMGPLYPYRFNYDWDSLLELVDQAWLRRSWTFQESALASNPILVFGQEHVSWQEWQQAIAWINDLMSLKDTSRFRPLRGTRAETACLWPVQKWMSLCNIWQVLPRPCCWNGDRFREVLDKAGGFKEDCSVREYWQKLDMYRIQHQARSSANNLHWVIFLFLGFLAKMIEVWSNNTQWRSGVFYILWDACVWLVKLGVMGCIGIWLIPTYLPKIQPSWHKFTCISQPKNSEQRDHLVGLIRAMRERECSLKEDRVFAAGAIFKRLGIHQPTPDYRKLTGEIYRDSLTGLIEWDSSFISLLIDSGSHLPDAPSWVPDWSTVAQRSWLSSSYIYDAIQAPQQPGEAAPISISGNTLSVHAAFLHTVTHCTVPFRSAEVDSAGNMIPGMEENFLHNAQVLFRWVMRVRGDVLVDGVYESIPLGVLSALNGYRTDLTSMDTDAQHAFNKVYTTMKRHSGKLKNQLETMAGIVPATRATLKDMADEQACLAFIFHACNNLAGKRGLFLCSNGTLGSGPETMLEGDLIALVKGVAVPMVLRRQSDSAQADAYTVVGPSFVDGLMNLGVEELEKMNLDWQQIDLV</sequence>
<protein>
    <submittedName>
        <fullName evidence="1">HET domain-containing protein</fullName>
    </submittedName>
</protein>
<dbReference type="EMBL" id="CM046504">
    <property type="protein sequence ID" value="KAI8680334.1"/>
    <property type="molecule type" value="Genomic_DNA"/>
</dbReference>
<organism evidence="1 2">
    <name type="scientific">Fusarium keratoplasticum</name>
    <dbReference type="NCBI Taxonomy" id="1328300"/>
    <lineage>
        <taxon>Eukaryota</taxon>
        <taxon>Fungi</taxon>
        <taxon>Dikarya</taxon>
        <taxon>Ascomycota</taxon>
        <taxon>Pezizomycotina</taxon>
        <taxon>Sordariomycetes</taxon>
        <taxon>Hypocreomycetidae</taxon>
        <taxon>Hypocreales</taxon>
        <taxon>Nectriaceae</taxon>
        <taxon>Fusarium</taxon>
        <taxon>Fusarium solani species complex</taxon>
    </lineage>
</organism>
<gene>
    <name evidence="1" type="ORF">NCS57_00313800</name>
</gene>
<evidence type="ECO:0000313" key="2">
    <source>
        <dbReference type="Proteomes" id="UP001065298"/>
    </source>
</evidence>
<accession>A0ACC0RB12</accession>
<comment type="caution">
    <text evidence="1">The sequence shown here is derived from an EMBL/GenBank/DDBJ whole genome shotgun (WGS) entry which is preliminary data.</text>
</comment>
<dbReference type="Proteomes" id="UP001065298">
    <property type="component" value="Chromosome 2"/>
</dbReference>
<proteinExistence type="predicted"/>